<feature type="region of interest" description="Disordered" evidence="1">
    <location>
        <begin position="119"/>
        <end position="211"/>
    </location>
</feature>
<evidence type="ECO:0000313" key="3">
    <source>
        <dbReference type="Proteomes" id="UP000287651"/>
    </source>
</evidence>
<feature type="compositionally biased region" description="Polar residues" evidence="1">
    <location>
        <begin position="87"/>
        <end position="100"/>
    </location>
</feature>
<protein>
    <submittedName>
        <fullName evidence="2">Uncharacterized protein</fullName>
    </submittedName>
</protein>
<dbReference type="Proteomes" id="UP000287651">
    <property type="component" value="Unassembled WGS sequence"/>
</dbReference>
<dbReference type="AlphaFoldDB" id="A0A427AI40"/>
<feature type="compositionally biased region" description="Polar residues" evidence="1">
    <location>
        <begin position="149"/>
        <end position="165"/>
    </location>
</feature>
<feature type="compositionally biased region" description="Basic and acidic residues" evidence="1">
    <location>
        <begin position="175"/>
        <end position="186"/>
    </location>
</feature>
<feature type="region of interest" description="Disordered" evidence="1">
    <location>
        <begin position="1"/>
        <end position="21"/>
    </location>
</feature>
<comment type="caution">
    <text evidence="2">The sequence shown here is derived from an EMBL/GenBank/DDBJ whole genome shotgun (WGS) entry which is preliminary data.</text>
</comment>
<sequence>MGVKLSPNSPSIAEGRRWRDGGSLGVKCRAMATKEKELEDRLREVGSRLAYPPSAVDELLLPLLDVSSCLAQHPAVIVKVDRPRKAGSSNLDECPRSSSKSNEKVPSISKFYSFKSSNKLKADVKSDDDISKADKFSSTTGSETEDNSLKSSRNSMVSSPTSAVSKDNGVVGSKVRNDASKSKLSEDSPLTGQKLKGTITPKAGDEFNKEH</sequence>
<proteinExistence type="predicted"/>
<dbReference type="EMBL" id="AMZH03002370">
    <property type="protein sequence ID" value="RRT75812.1"/>
    <property type="molecule type" value="Genomic_DNA"/>
</dbReference>
<feature type="region of interest" description="Disordered" evidence="1">
    <location>
        <begin position="81"/>
        <end position="105"/>
    </location>
</feature>
<organism evidence="2 3">
    <name type="scientific">Ensete ventricosum</name>
    <name type="common">Abyssinian banana</name>
    <name type="synonym">Musa ensete</name>
    <dbReference type="NCBI Taxonomy" id="4639"/>
    <lineage>
        <taxon>Eukaryota</taxon>
        <taxon>Viridiplantae</taxon>
        <taxon>Streptophyta</taxon>
        <taxon>Embryophyta</taxon>
        <taxon>Tracheophyta</taxon>
        <taxon>Spermatophyta</taxon>
        <taxon>Magnoliopsida</taxon>
        <taxon>Liliopsida</taxon>
        <taxon>Zingiberales</taxon>
        <taxon>Musaceae</taxon>
        <taxon>Ensete</taxon>
    </lineage>
</organism>
<accession>A0A427AI40</accession>
<evidence type="ECO:0000313" key="2">
    <source>
        <dbReference type="EMBL" id="RRT75812.1"/>
    </source>
</evidence>
<feature type="compositionally biased region" description="Polar residues" evidence="1">
    <location>
        <begin position="1"/>
        <end position="11"/>
    </location>
</feature>
<reference evidence="2 3" key="1">
    <citation type="journal article" date="2014" name="Agronomy (Basel)">
        <title>A Draft Genome Sequence for Ensete ventricosum, the Drought-Tolerant Tree Against Hunger.</title>
        <authorList>
            <person name="Harrison J."/>
            <person name="Moore K.A."/>
            <person name="Paszkiewicz K."/>
            <person name="Jones T."/>
            <person name="Grant M."/>
            <person name="Ambacheew D."/>
            <person name="Muzemil S."/>
            <person name="Studholme D.J."/>
        </authorList>
    </citation>
    <scope>NUCLEOTIDE SEQUENCE [LARGE SCALE GENOMIC DNA]</scope>
</reference>
<feature type="compositionally biased region" description="Basic and acidic residues" evidence="1">
    <location>
        <begin position="120"/>
        <end position="135"/>
    </location>
</feature>
<gene>
    <name evidence="2" type="ORF">B296_00008771</name>
</gene>
<name>A0A427AI40_ENSVE</name>
<evidence type="ECO:0000256" key="1">
    <source>
        <dbReference type="SAM" id="MobiDB-lite"/>
    </source>
</evidence>